<dbReference type="AlphaFoldDB" id="A0A370PMB5"/>
<dbReference type="EMBL" id="KZ851851">
    <property type="protein sequence ID" value="RDK43329.1"/>
    <property type="molecule type" value="Genomic_DNA"/>
</dbReference>
<reference evidence="1 2" key="1">
    <citation type="submission" date="2018-07" db="EMBL/GenBank/DDBJ databases">
        <title>Section-level genome sequencing of Aspergillus section Nigri to investigate inter- and intra-species variation.</title>
        <authorList>
            <consortium name="DOE Joint Genome Institute"/>
            <person name="Vesth T.C."/>
            <person name="Nybo J.L."/>
            <person name="Theobald S."/>
            <person name="Frisvad J.C."/>
            <person name="Larsen T.O."/>
            <person name="Nielsen K.F."/>
            <person name="Hoof J.B."/>
            <person name="Brandl J."/>
            <person name="Salamov A."/>
            <person name="Riley R."/>
            <person name="Gladden J.M."/>
            <person name="Phatale P."/>
            <person name="Nielsen M.T."/>
            <person name="Lyhne E.K."/>
            <person name="Kogle M.E."/>
            <person name="Strasser K."/>
            <person name="McDonnell E."/>
            <person name="Barry K."/>
            <person name="Clum A."/>
            <person name="Chen C."/>
            <person name="Nolan M."/>
            <person name="Sandor L."/>
            <person name="Kuo A."/>
            <person name="Lipzen A."/>
            <person name="Hainaut M."/>
            <person name="Drula E."/>
            <person name="Tsang A."/>
            <person name="Magnuson J.K."/>
            <person name="Henrissat B."/>
            <person name="Wiebenga A."/>
            <person name="Simmons B.A."/>
            <person name="Makela M.R."/>
            <person name="De vries R.P."/>
            <person name="Grigoriev I.V."/>
            <person name="Mortensen U.H."/>
            <person name="Baker S.E."/>
            <person name="Andersen M.R."/>
        </authorList>
    </citation>
    <scope>NUCLEOTIDE SEQUENCE [LARGE SCALE GENOMIC DNA]</scope>
    <source>
        <strain evidence="1 2">ATCC 13157</strain>
    </source>
</reference>
<sequence>MPTSYGTFMWRAPNQADAVFNVDGHESKCSLNLNPALPNFELAPAKIDYDTTEQLTGTHSFEGHIGSADFETAFDNTPKIAGELPMPVDQNFSTHGIGSWTQIY</sequence>
<protein>
    <submittedName>
        <fullName evidence="1">Uncharacterized protein</fullName>
    </submittedName>
</protein>
<evidence type="ECO:0000313" key="1">
    <source>
        <dbReference type="EMBL" id="RDK43329.1"/>
    </source>
</evidence>
<name>A0A370PMB5_ASPPH</name>
<proteinExistence type="predicted"/>
<keyword evidence="2" id="KW-1185">Reference proteome</keyword>
<gene>
    <name evidence="1" type="ORF">M752DRAFT_292500</name>
</gene>
<dbReference type="Proteomes" id="UP000254937">
    <property type="component" value="Unassembled WGS sequence"/>
</dbReference>
<organism evidence="1 2">
    <name type="scientific">Aspergillus phoenicis ATCC 13157</name>
    <dbReference type="NCBI Taxonomy" id="1353007"/>
    <lineage>
        <taxon>Eukaryota</taxon>
        <taxon>Fungi</taxon>
        <taxon>Dikarya</taxon>
        <taxon>Ascomycota</taxon>
        <taxon>Pezizomycotina</taxon>
        <taxon>Eurotiomycetes</taxon>
        <taxon>Eurotiomycetidae</taxon>
        <taxon>Eurotiales</taxon>
        <taxon>Aspergillaceae</taxon>
        <taxon>Aspergillus</taxon>
    </lineage>
</organism>
<accession>A0A370PMB5</accession>
<evidence type="ECO:0000313" key="2">
    <source>
        <dbReference type="Proteomes" id="UP000254937"/>
    </source>
</evidence>